<dbReference type="PANTHER" id="PTHR43031:SF1">
    <property type="entry name" value="PYRIDINE NUCLEOTIDE-DISULPHIDE OXIDOREDUCTASE"/>
    <property type="match status" value="1"/>
</dbReference>
<dbReference type="PROSITE" id="PS50206">
    <property type="entry name" value="RHODANESE_3"/>
    <property type="match status" value="1"/>
</dbReference>
<evidence type="ECO:0000259" key="1">
    <source>
        <dbReference type="PROSITE" id="PS50206"/>
    </source>
</evidence>
<dbReference type="OrthoDB" id="9800872at2"/>
<name>A0A5D0HUI7_9FLAO</name>
<keyword evidence="3" id="KW-1185">Reference proteome</keyword>
<dbReference type="CDD" id="cd00158">
    <property type="entry name" value="RHOD"/>
    <property type="match status" value="1"/>
</dbReference>
<sequence>MSILGFLFKKKKKLTEEFLRRNAIIIDVRTAEEYVNGAIIGSRNFPLQSLGNYINEIKAFNKPIITCCASGVRSGIASKLLRRHNIEVINGGSWHNLNAKL</sequence>
<dbReference type="SUPFAM" id="SSF52821">
    <property type="entry name" value="Rhodanese/Cell cycle control phosphatase"/>
    <property type="match status" value="1"/>
</dbReference>
<dbReference type="Gene3D" id="3.40.250.10">
    <property type="entry name" value="Rhodanese-like domain"/>
    <property type="match status" value="1"/>
</dbReference>
<dbReference type="EMBL" id="VSDQ01000679">
    <property type="protein sequence ID" value="TYA74988.1"/>
    <property type="molecule type" value="Genomic_DNA"/>
</dbReference>
<dbReference type="PANTHER" id="PTHR43031">
    <property type="entry name" value="FAD-DEPENDENT OXIDOREDUCTASE"/>
    <property type="match status" value="1"/>
</dbReference>
<dbReference type="InterPro" id="IPR001763">
    <property type="entry name" value="Rhodanese-like_dom"/>
</dbReference>
<proteinExistence type="predicted"/>
<gene>
    <name evidence="2" type="ORF">FUA24_16950</name>
</gene>
<dbReference type="AlphaFoldDB" id="A0A5D0HUI7"/>
<dbReference type="SMART" id="SM00450">
    <property type="entry name" value="RHOD"/>
    <property type="match status" value="1"/>
</dbReference>
<dbReference type="InterPro" id="IPR036873">
    <property type="entry name" value="Rhodanese-like_dom_sf"/>
</dbReference>
<protein>
    <submittedName>
        <fullName evidence="2">Rhodanese-like domain-containing protein</fullName>
    </submittedName>
</protein>
<dbReference type="Pfam" id="PF00581">
    <property type="entry name" value="Rhodanese"/>
    <property type="match status" value="1"/>
</dbReference>
<evidence type="ECO:0000313" key="3">
    <source>
        <dbReference type="Proteomes" id="UP000323930"/>
    </source>
</evidence>
<dbReference type="InterPro" id="IPR050229">
    <property type="entry name" value="GlpE_sulfurtransferase"/>
</dbReference>
<comment type="caution">
    <text evidence="2">The sequence shown here is derived from an EMBL/GenBank/DDBJ whole genome shotgun (WGS) entry which is preliminary data.</text>
</comment>
<reference evidence="2 3" key="1">
    <citation type="submission" date="2019-08" db="EMBL/GenBank/DDBJ databases">
        <title>Seonamhaeicola sediminis sp. nov., isolated from marine sediment.</title>
        <authorList>
            <person name="Cao W.R."/>
        </authorList>
    </citation>
    <scope>NUCLEOTIDE SEQUENCE [LARGE SCALE GENOMIC DNA]</scope>
    <source>
        <strain evidence="2 3">B011</strain>
    </source>
</reference>
<dbReference type="RefSeq" id="WP_148544233.1">
    <property type="nucleotide sequence ID" value="NZ_VSDQ01000679.1"/>
</dbReference>
<organism evidence="2 3">
    <name type="scientific">Seonamhaeicola marinus</name>
    <dbReference type="NCBI Taxonomy" id="1912246"/>
    <lineage>
        <taxon>Bacteria</taxon>
        <taxon>Pseudomonadati</taxon>
        <taxon>Bacteroidota</taxon>
        <taxon>Flavobacteriia</taxon>
        <taxon>Flavobacteriales</taxon>
        <taxon>Flavobacteriaceae</taxon>
    </lineage>
</organism>
<dbReference type="Proteomes" id="UP000323930">
    <property type="component" value="Unassembled WGS sequence"/>
</dbReference>
<accession>A0A5D0HUI7</accession>
<evidence type="ECO:0000313" key="2">
    <source>
        <dbReference type="EMBL" id="TYA74988.1"/>
    </source>
</evidence>
<feature type="domain" description="Rhodanese" evidence="1">
    <location>
        <begin position="19"/>
        <end position="99"/>
    </location>
</feature>